<sequence length="603" mass="64165">MEKTSDACQGTSKLAIEGSEREAAVKVAKTDASVDEKVPTEVTKQEKVATEATEAGVVIEASKREMVVMEMEKVGATEKDDVLSEGDSPFPSLGLPWKTGLNLFVLNLSRVFKLDKLGKEILSIAIPASLALAADPLASLVDTAFMGQLGKSEVAAVGVSVAIFNQVSKVFIYPLVSVTTSFVAEEESIISSDTEEQEVGDLETAKSTVHTASKQRPTPSADSENSDCANTCKETESETPHKSAKRKKFIPSVTSALIVGAILGIIQAILLIATANFCVLLMTGGKPSQLMRKLAVRYLTIRSLGAPAVLLSLAMIGVFRGFKDTKTPLYATVIGDIMNIILEAIMVFGFRMGVTGAATAHAISQYLITLILFFKLIHRVNVIPPSIKSLKFGRFLGCGFMLLARVIAVTGCITLATSLAARHGDTIMAAFQISNQVWMSTSLLADGLAVAGQAIIATSFARSDYYKVAVSTARVLQFSIVLGLCLSALLGVFLHYGAGIFGKDAGVIAVVHQSIPFVAGLQTVNSVAFVFDGINFGASDYTFSAYSMVAVATVSVPCIIMLSGRNGFIGIWFALAIYMILRTLASTWRMGTATGPWAFLRKS</sequence>
<dbReference type="GO" id="GO:0015297">
    <property type="term" value="F:antiporter activity"/>
    <property type="evidence" value="ECO:0007669"/>
    <property type="project" value="InterPro"/>
</dbReference>
<keyword evidence="4 6" id="KW-1133">Transmembrane helix</keyword>
<evidence type="ECO:0000256" key="1">
    <source>
        <dbReference type="ARBA" id="ARBA00004141"/>
    </source>
</evidence>
<keyword evidence="5 6" id="KW-0472">Membrane</keyword>
<dbReference type="GO" id="GO:0016020">
    <property type="term" value="C:membrane"/>
    <property type="evidence" value="ECO:0007669"/>
    <property type="project" value="UniProtKB-SubCell"/>
</dbReference>
<evidence type="ECO:0000313" key="9">
    <source>
        <dbReference type="Proteomes" id="UP001151287"/>
    </source>
</evidence>
<comment type="subcellular location">
    <subcellularLocation>
        <location evidence="1">Membrane</location>
        <topology evidence="1">Multi-pass membrane protein</topology>
    </subcellularLocation>
</comment>
<evidence type="ECO:0000256" key="3">
    <source>
        <dbReference type="ARBA" id="ARBA00022692"/>
    </source>
</evidence>
<name>A0A9Q0C455_9POAL</name>
<feature type="transmembrane region" description="Helical" evidence="6">
    <location>
        <begin position="478"/>
        <end position="498"/>
    </location>
</feature>
<evidence type="ECO:0000256" key="2">
    <source>
        <dbReference type="ARBA" id="ARBA00010199"/>
    </source>
</evidence>
<proteinExistence type="inferred from homology"/>
<dbReference type="OrthoDB" id="2126698at2759"/>
<keyword evidence="9" id="KW-1185">Reference proteome</keyword>
<dbReference type="EMBL" id="JAMQYH010000005">
    <property type="protein sequence ID" value="KAJ1686941.1"/>
    <property type="molecule type" value="Genomic_DNA"/>
</dbReference>
<feature type="transmembrane region" description="Helical" evidence="6">
    <location>
        <begin position="568"/>
        <end position="585"/>
    </location>
</feature>
<keyword evidence="3 6" id="KW-0812">Transmembrane</keyword>
<evidence type="ECO:0000256" key="6">
    <source>
        <dbReference type="RuleBase" id="RU004914"/>
    </source>
</evidence>
<feature type="transmembrane region" description="Helical" evidence="6">
    <location>
        <begin position="543"/>
        <end position="562"/>
    </location>
</feature>
<dbReference type="PANTHER" id="PTHR42893">
    <property type="entry name" value="PROTEIN DETOXIFICATION 44, CHLOROPLASTIC-RELATED"/>
    <property type="match status" value="1"/>
</dbReference>
<dbReference type="InterPro" id="IPR002528">
    <property type="entry name" value="MATE_fam"/>
</dbReference>
<evidence type="ECO:0000256" key="5">
    <source>
        <dbReference type="ARBA" id="ARBA00023136"/>
    </source>
</evidence>
<evidence type="ECO:0000256" key="4">
    <source>
        <dbReference type="ARBA" id="ARBA00022989"/>
    </source>
</evidence>
<dbReference type="CDD" id="cd13136">
    <property type="entry name" value="MATE_DinF_like"/>
    <property type="match status" value="1"/>
</dbReference>
<feature type="transmembrane region" description="Helical" evidence="6">
    <location>
        <begin position="256"/>
        <end position="284"/>
    </location>
</feature>
<feature type="transmembrane region" description="Helical" evidence="6">
    <location>
        <begin position="510"/>
        <end position="531"/>
    </location>
</feature>
<dbReference type="AlphaFoldDB" id="A0A9Q0C455"/>
<gene>
    <name evidence="8" type="ORF">LUZ63_018331</name>
</gene>
<dbReference type="PANTHER" id="PTHR42893:SF4">
    <property type="entry name" value="PROTEIN DETOXIFICATION 42"/>
    <property type="match status" value="1"/>
</dbReference>
<feature type="compositionally biased region" description="Polar residues" evidence="7">
    <location>
        <begin position="205"/>
        <end position="229"/>
    </location>
</feature>
<protein>
    <recommendedName>
        <fullName evidence="6">Protein DETOXIFICATION</fullName>
    </recommendedName>
    <alternativeName>
        <fullName evidence="6">Multidrug and toxic compound extrusion protein</fullName>
    </alternativeName>
</protein>
<feature type="transmembrane region" description="Helical" evidence="6">
    <location>
        <begin position="356"/>
        <end position="374"/>
    </location>
</feature>
<comment type="caution">
    <text evidence="8">The sequence shown here is derived from an EMBL/GenBank/DDBJ whole genome shotgun (WGS) entry which is preliminary data.</text>
</comment>
<dbReference type="Proteomes" id="UP001151287">
    <property type="component" value="Unassembled WGS sequence"/>
</dbReference>
<dbReference type="InterPro" id="IPR044644">
    <property type="entry name" value="DinF-like"/>
</dbReference>
<feature type="transmembrane region" description="Helical" evidence="6">
    <location>
        <begin position="395"/>
        <end position="417"/>
    </location>
</feature>
<organism evidence="8 9">
    <name type="scientific">Rhynchospora breviuscula</name>
    <dbReference type="NCBI Taxonomy" id="2022672"/>
    <lineage>
        <taxon>Eukaryota</taxon>
        <taxon>Viridiplantae</taxon>
        <taxon>Streptophyta</taxon>
        <taxon>Embryophyta</taxon>
        <taxon>Tracheophyta</taxon>
        <taxon>Spermatophyta</taxon>
        <taxon>Magnoliopsida</taxon>
        <taxon>Liliopsida</taxon>
        <taxon>Poales</taxon>
        <taxon>Cyperaceae</taxon>
        <taxon>Cyperoideae</taxon>
        <taxon>Rhynchosporeae</taxon>
        <taxon>Rhynchospora</taxon>
    </lineage>
</organism>
<comment type="similarity">
    <text evidence="2 6">Belongs to the multi antimicrobial extrusion (MATE) (TC 2.A.66.1) family.</text>
</comment>
<dbReference type="Pfam" id="PF01554">
    <property type="entry name" value="MatE"/>
    <property type="match status" value="2"/>
</dbReference>
<feature type="region of interest" description="Disordered" evidence="7">
    <location>
        <begin position="193"/>
        <end position="245"/>
    </location>
</feature>
<evidence type="ECO:0000256" key="7">
    <source>
        <dbReference type="SAM" id="MobiDB-lite"/>
    </source>
</evidence>
<accession>A0A9Q0C455</accession>
<reference evidence="8" key="1">
    <citation type="journal article" date="2022" name="Cell">
        <title>Repeat-based holocentromeres influence genome architecture and karyotype evolution.</title>
        <authorList>
            <person name="Hofstatter P.G."/>
            <person name="Thangavel G."/>
            <person name="Lux T."/>
            <person name="Neumann P."/>
            <person name="Vondrak T."/>
            <person name="Novak P."/>
            <person name="Zhang M."/>
            <person name="Costa L."/>
            <person name="Castellani M."/>
            <person name="Scott A."/>
            <person name="Toegelov H."/>
            <person name="Fuchs J."/>
            <person name="Mata-Sucre Y."/>
            <person name="Dias Y."/>
            <person name="Vanzela A.L.L."/>
            <person name="Huettel B."/>
            <person name="Almeida C.C.S."/>
            <person name="Simkova H."/>
            <person name="Souza G."/>
            <person name="Pedrosa-Harand A."/>
            <person name="Macas J."/>
            <person name="Mayer K.F.X."/>
            <person name="Houben A."/>
            <person name="Marques A."/>
        </authorList>
    </citation>
    <scope>NUCLEOTIDE SEQUENCE</scope>
    <source>
        <strain evidence="8">RhyBre1mFocal</strain>
    </source>
</reference>
<dbReference type="NCBIfam" id="TIGR00797">
    <property type="entry name" value="matE"/>
    <property type="match status" value="1"/>
</dbReference>
<feature type="transmembrane region" description="Helical" evidence="6">
    <location>
        <begin position="329"/>
        <end position="350"/>
    </location>
</feature>
<feature type="transmembrane region" description="Helical" evidence="6">
    <location>
        <begin position="304"/>
        <end position="322"/>
    </location>
</feature>
<dbReference type="GO" id="GO:0042910">
    <property type="term" value="F:xenobiotic transmembrane transporter activity"/>
    <property type="evidence" value="ECO:0007669"/>
    <property type="project" value="InterPro"/>
</dbReference>
<evidence type="ECO:0000313" key="8">
    <source>
        <dbReference type="EMBL" id="KAJ1686941.1"/>
    </source>
</evidence>
<feature type="transmembrane region" description="Helical" evidence="6">
    <location>
        <begin position="437"/>
        <end position="457"/>
    </location>
</feature>